<dbReference type="AlphaFoldDB" id="A0A066YRW4"/>
<dbReference type="HOGENOM" id="CLU_1624254_0_0_11"/>
<proteinExistence type="predicted"/>
<sequence>MVEEVEEAWDEPRVCELDKAWDALHRCLTDGRLQFGNGEFPLSHAILGGRPLLEGEDYVVCHLEPVEVRAVAEALAGVDEAWLRRRYAELEFEDYEGFRGEDDLAYTVCFLPDLREFYRRAAEQGQAVVFTVDQ</sequence>
<dbReference type="Proteomes" id="UP000027178">
    <property type="component" value="Unassembled WGS sequence"/>
</dbReference>
<reference evidence="1 2" key="1">
    <citation type="submission" date="2014-05" db="EMBL/GenBank/DDBJ databases">
        <title>Draft Genome Sequence of Kitasatospora cheerisanensis KCTC 2395.</title>
        <authorList>
            <person name="Nam D.H."/>
        </authorList>
    </citation>
    <scope>NUCLEOTIDE SEQUENCE [LARGE SCALE GENOMIC DNA]</scope>
    <source>
        <strain evidence="1 2">KCTC 2395</strain>
    </source>
</reference>
<protein>
    <recommendedName>
        <fullName evidence="3">DUF1877 domain-containing protein</fullName>
    </recommendedName>
</protein>
<evidence type="ECO:0000313" key="2">
    <source>
        <dbReference type="Proteomes" id="UP000027178"/>
    </source>
</evidence>
<evidence type="ECO:0008006" key="3">
    <source>
        <dbReference type="Google" id="ProtNLM"/>
    </source>
</evidence>
<dbReference type="eggNOG" id="ENOG5032UD8">
    <property type="taxonomic scope" value="Bacteria"/>
</dbReference>
<name>A0A066YRW4_9ACTN</name>
<evidence type="ECO:0000313" key="1">
    <source>
        <dbReference type="EMBL" id="KDN80831.1"/>
    </source>
</evidence>
<dbReference type="SUPFAM" id="SSF111069">
    <property type="entry name" value="Hypothetical protein yfbM"/>
    <property type="match status" value="1"/>
</dbReference>
<dbReference type="EMBL" id="JNBY01000160">
    <property type="protein sequence ID" value="KDN80831.1"/>
    <property type="molecule type" value="Genomic_DNA"/>
</dbReference>
<dbReference type="InterPro" id="IPR015068">
    <property type="entry name" value="DUF1877"/>
</dbReference>
<organism evidence="1 2">
    <name type="scientific">Kitasatospora cheerisanensis KCTC 2395</name>
    <dbReference type="NCBI Taxonomy" id="1348663"/>
    <lineage>
        <taxon>Bacteria</taxon>
        <taxon>Bacillati</taxon>
        <taxon>Actinomycetota</taxon>
        <taxon>Actinomycetes</taxon>
        <taxon>Kitasatosporales</taxon>
        <taxon>Streptomycetaceae</taxon>
        <taxon>Kitasatospora</taxon>
    </lineage>
</organism>
<dbReference type="PATRIC" id="fig|1348663.4.peg.7214"/>
<dbReference type="Gene3D" id="3.40.1760.10">
    <property type="entry name" value="YfbM-like super family"/>
    <property type="match status" value="1"/>
</dbReference>
<dbReference type="Pfam" id="PF08974">
    <property type="entry name" value="DUF1877"/>
    <property type="match status" value="1"/>
</dbReference>
<accession>A0A066YRW4</accession>
<gene>
    <name evidence="1" type="ORF">KCH_74660</name>
</gene>
<keyword evidence="2" id="KW-1185">Reference proteome</keyword>
<comment type="caution">
    <text evidence="1">The sequence shown here is derived from an EMBL/GenBank/DDBJ whole genome shotgun (WGS) entry which is preliminary data.</text>
</comment>
<dbReference type="InterPro" id="IPR035944">
    <property type="entry name" value="YfbM-like_sf"/>
</dbReference>